<dbReference type="AlphaFoldDB" id="A0A6C0J8T5"/>
<evidence type="ECO:0000313" key="1">
    <source>
        <dbReference type="EMBL" id="QHU01191.1"/>
    </source>
</evidence>
<sequence length="88" mass="10774">MKIKKGLINKINDDWYHRCTINIKPICDYYIKFNQLYEGIKEVFDKLNINDKIDISVIINKNNIKDINKYQDFFDDYTKEIVYRNKLF</sequence>
<reference evidence="1" key="1">
    <citation type="journal article" date="2020" name="Nature">
        <title>Giant virus diversity and host interactions through global metagenomics.</title>
        <authorList>
            <person name="Schulz F."/>
            <person name="Roux S."/>
            <person name="Paez-Espino D."/>
            <person name="Jungbluth S."/>
            <person name="Walsh D.A."/>
            <person name="Denef V.J."/>
            <person name="McMahon K.D."/>
            <person name="Konstantinidis K.T."/>
            <person name="Eloe-Fadrosh E.A."/>
            <person name="Kyrpides N.C."/>
            <person name="Woyke T."/>
        </authorList>
    </citation>
    <scope>NUCLEOTIDE SEQUENCE</scope>
    <source>
        <strain evidence="1">GVMAG-M-3300025860-25</strain>
    </source>
</reference>
<organism evidence="1">
    <name type="scientific">viral metagenome</name>
    <dbReference type="NCBI Taxonomy" id="1070528"/>
    <lineage>
        <taxon>unclassified sequences</taxon>
        <taxon>metagenomes</taxon>
        <taxon>organismal metagenomes</taxon>
    </lineage>
</organism>
<dbReference type="EMBL" id="MN740335">
    <property type="protein sequence ID" value="QHU01191.1"/>
    <property type="molecule type" value="Genomic_DNA"/>
</dbReference>
<protein>
    <submittedName>
        <fullName evidence="1">Uncharacterized protein</fullName>
    </submittedName>
</protein>
<name>A0A6C0J8T5_9ZZZZ</name>
<proteinExistence type="predicted"/>
<accession>A0A6C0J8T5</accession>